<accession>A0A8H8X0J7</accession>
<organism evidence="1 2">
    <name type="scientific">Methylobacterium indicum</name>
    <dbReference type="NCBI Taxonomy" id="1775910"/>
    <lineage>
        <taxon>Bacteria</taxon>
        <taxon>Pseudomonadati</taxon>
        <taxon>Pseudomonadota</taxon>
        <taxon>Alphaproteobacteria</taxon>
        <taxon>Hyphomicrobiales</taxon>
        <taxon>Methylobacteriaceae</taxon>
        <taxon>Methylobacterium</taxon>
    </lineage>
</organism>
<keyword evidence="1" id="KW-0614">Plasmid</keyword>
<dbReference type="Proteomes" id="UP000663508">
    <property type="component" value="Plasmid pVL1_2"/>
</dbReference>
<sequence length="66" mass="7713">MSDGPLLEVTYFGPPYKAWVRVSRPLTRREVARRAEAMWRSGHYLRTYTIPRTKPATPAVVVQLRR</sequence>
<geneLocation type="plasmid" evidence="1 2">
    <name>pVL1_2</name>
</geneLocation>
<name>A0A8H8X0J7_9HYPH</name>
<dbReference type="RefSeq" id="WP_207183837.1">
    <property type="nucleotide sequence ID" value="NZ_AP024147.1"/>
</dbReference>
<dbReference type="AlphaFoldDB" id="A0A8H8X0J7"/>
<dbReference type="EMBL" id="AP024147">
    <property type="protein sequence ID" value="BCM87824.1"/>
    <property type="molecule type" value="Genomic_DNA"/>
</dbReference>
<evidence type="ECO:0000313" key="2">
    <source>
        <dbReference type="Proteomes" id="UP000663508"/>
    </source>
</evidence>
<reference evidence="1" key="1">
    <citation type="submission" date="2020-11" db="EMBL/GenBank/DDBJ databases">
        <title>Complete genome sequence of a novel pathogenic Methylobacterium strain isolated from rice in Vietnam.</title>
        <authorList>
            <person name="Lai K."/>
            <person name="Okazaki S."/>
            <person name="Higashi K."/>
            <person name="Mori H."/>
            <person name="Toyoda A."/>
            <person name="Kurokawa K."/>
        </authorList>
    </citation>
    <scope>NUCLEOTIDE SEQUENCE</scope>
    <source>
        <strain evidence="1">VL1</strain>
        <plasmid evidence="1">pVL1_2</plasmid>
    </source>
</reference>
<protein>
    <submittedName>
        <fullName evidence="1">Uncharacterized protein</fullName>
    </submittedName>
</protein>
<gene>
    <name evidence="1" type="ORF">mvi_62850</name>
</gene>
<proteinExistence type="predicted"/>
<evidence type="ECO:0000313" key="1">
    <source>
        <dbReference type="EMBL" id="BCM87824.1"/>
    </source>
</evidence>
<dbReference type="KEGG" id="mind:mvi_62850"/>